<dbReference type="Proteomes" id="UP000218231">
    <property type="component" value="Unassembled WGS sequence"/>
</dbReference>
<reference evidence="1 2" key="1">
    <citation type="journal article" date="2017" name="Curr. Biol.">
        <title>Genome architecture and evolution of a unichromosomal asexual nematode.</title>
        <authorList>
            <person name="Fradin H."/>
            <person name="Zegar C."/>
            <person name="Gutwein M."/>
            <person name="Lucas J."/>
            <person name="Kovtun M."/>
            <person name="Corcoran D."/>
            <person name="Baugh L.R."/>
            <person name="Kiontke K."/>
            <person name="Gunsalus K."/>
            <person name="Fitch D.H."/>
            <person name="Piano F."/>
        </authorList>
    </citation>
    <scope>NUCLEOTIDE SEQUENCE [LARGE SCALE GENOMIC DNA]</scope>
    <source>
        <strain evidence="1">PF1309</strain>
    </source>
</reference>
<dbReference type="AntiFam" id="ANF00095">
    <property type="entry name" value="Shadow ORF (opposite ABC transporters)"/>
</dbReference>
<proteinExistence type="predicted"/>
<name>A0A2A2K168_9BILA</name>
<dbReference type="EMBL" id="LIAE01009888">
    <property type="protein sequence ID" value="PAV67664.1"/>
    <property type="molecule type" value="Genomic_DNA"/>
</dbReference>
<keyword evidence="2" id="KW-1185">Reference proteome</keyword>
<evidence type="ECO:0000313" key="2">
    <source>
        <dbReference type="Proteomes" id="UP000218231"/>
    </source>
</evidence>
<protein>
    <submittedName>
        <fullName evidence="1">Uncharacterized protein</fullName>
    </submittedName>
</protein>
<sequence>MHMARHGDVTWREAQSRHLREEADVDVEAVIAGFEQDRAAPVGEMRALLFLEPAVDHRLCTRLVAIDDQDVRPKVGIAASADRRRVRKRAESDRRHACDQFPTCRIAHPALPYISVPHRQSCPFSLACAHLRRDVLAVLFVTDPSFQGLGPSTNTAPSRWSVRSRTPLHQLAALSTGRPRASGHLPCEGTVGDVKHPLVMRRHDDDATLPRREVAHDFHRQIARLGVERCGGLVRDNEVRQAYERAGYRYSLLLPVGQAGGEVAPTIPQPQGRKHGVSARTFGTLLRLGKHVQASLDILVENQHLHKVMLLKNKSNAAAQI</sequence>
<comment type="caution">
    <text evidence="1">The sequence shown here is derived from an EMBL/GenBank/DDBJ whole genome shotgun (WGS) entry which is preliminary data.</text>
</comment>
<organism evidence="1 2">
    <name type="scientific">Diploscapter pachys</name>
    <dbReference type="NCBI Taxonomy" id="2018661"/>
    <lineage>
        <taxon>Eukaryota</taxon>
        <taxon>Metazoa</taxon>
        <taxon>Ecdysozoa</taxon>
        <taxon>Nematoda</taxon>
        <taxon>Chromadorea</taxon>
        <taxon>Rhabditida</taxon>
        <taxon>Rhabditina</taxon>
        <taxon>Rhabditomorpha</taxon>
        <taxon>Rhabditoidea</taxon>
        <taxon>Rhabditidae</taxon>
        <taxon>Diploscapter</taxon>
    </lineage>
</organism>
<accession>A0A2A2K168</accession>
<dbReference type="AlphaFoldDB" id="A0A2A2K168"/>
<evidence type="ECO:0000313" key="1">
    <source>
        <dbReference type="EMBL" id="PAV67664.1"/>
    </source>
</evidence>
<gene>
    <name evidence="1" type="ORF">WR25_18012</name>
</gene>